<dbReference type="GO" id="GO:0003755">
    <property type="term" value="F:peptidyl-prolyl cis-trans isomerase activity"/>
    <property type="evidence" value="ECO:0007669"/>
    <property type="project" value="UniProtKB-KW"/>
</dbReference>
<dbReference type="RefSeq" id="XP_028489498.1">
    <property type="nucleotide sequence ID" value="XM_028629581.1"/>
</dbReference>
<evidence type="ECO:0000256" key="13">
    <source>
        <dbReference type="SAM" id="MobiDB-lite"/>
    </source>
</evidence>
<dbReference type="Proteomes" id="UP000283841">
    <property type="component" value="Unassembled WGS sequence"/>
</dbReference>
<evidence type="ECO:0000313" key="16">
    <source>
        <dbReference type="Proteomes" id="UP000283841"/>
    </source>
</evidence>
<keyword evidence="5" id="KW-0808">Transferase</keyword>
<dbReference type="EC" id="5.2.1.8" evidence="4"/>
<feature type="region of interest" description="Disordered" evidence="13">
    <location>
        <begin position="401"/>
        <end position="479"/>
    </location>
</feature>
<keyword evidence="10" id="KW-0413">Isomerase</keyword>
<evidence type="ECO:0000256" key="1">
    <source>
        <dbReference type="ARBA" id="ARBA00004123"/>
    </source>
</evidence>
<evidence type="ECO:0000256" key="4">
    <source>
        <dbReference type="ARBA" id="ARBA00013194"/>
    </source>
</evidence>
<evidence type="ECO:0000259" key="14">
    <source>
        <dbReference type="PROSITE" id="PS51044"/>
    </source>
</evidence>
<feature type="domain" description="SP-RING-type" evidence="14">
    <location>
        <begin position="308"/>
        <end position="404"/>
    </location>
</feature>
<organism evidence="15 16">
    <name type="scientific">Byssochlamys spectabilis</name>
    <name type="common">Paecilomyces variotii</name>
    <dbReference type="NCBI Taxonomy" id="264951"/>
    <lineage>
        <taxon>Eukaryota</taxon>
        <taxon>Fungi</taxon>
        <taxon>Dikarya</taxon>
        <taxon>Ascomycota</taxon>
        <taxon>Pezizomycotina</taxon>
        <taxon>Eurotiomycetes</taxon>
        <taxon>Eurotiomycetidae</taxon>
        <taxon>Eurotiales</taxon>
        <taxon>Thermoascaceae</taxon>
        <taxon>Paecilomyces</taxon>
    </lineage>
</organism>
<keyword evidence="7 12" id="KW-0863">Zinc-finger</keyword>
<evidence type="ECO:0000256" key="7">
    <source>
        <dbReference type="ARBA" id="ARBA00022771"/>
    </source>
</evidence>
<name>A0A443I6X8_BYSSP</name>
<evidence type="ECO:0000313" key="15">
    <source>
        <dbReference type="EMBL" id="RWQ99853.1"/>
    </source>
</evidence>
<feature type="compositionally biased region" description="Basic and acidic residues" evidence="13">
    <location>
        <begin position="207"/>
        <end position="218"/>
    </location>
</feature>
<feature type="compositionally biased region" description="Low complexity" evidence="13">
    <location>
        <begin position="282"/>
        <end position="293"/>
    </location>
</feature>
<feature type="region of interest" description="Disordered" evidence="13">
    <location>
        <begin position="1"/>
        <end position="47"/>
    </location>
</feature>
<feature type="region of interest" description="Disordered" evidence="13">
    <location>
        <begin position="172"/>
        <end position="235"/>
    </location>
</feature>
<feature type="region of interest" description="Disordered" evidence="13">
    <location>
        <begin position="279"/>
        <end position="311"/>
    </location>
</feature>
<evidence type="ECO:0000256" key="5">
    <source>
        <dbReference type="ARBA" id="ARBA00022679"/>
    </source>
</evidence>
<dbReference type="EMBL" id="RCNU01000001">
    <property type="protein sequence ID" value="RWQ99853.1"/>
    <property type="molecule type" value="Genomic_DNA"/>
</dbReference>
<keyword evidence="16" id="KW-1185">Reference proteome</keyword>
<feature type="compositionally biased region" description="Acidic residues" evidence="13">
    <location>
        <begin position="436"/>
        <end position="445"/>
    </location>
</feature>
<feature type="compositionally biased region" description="Acidic residues" evidence="13">
    <location>
        <begin position="406"/>
        <end position="416"/>
    </location>
</feature>
<comment type="subcellular location">
    <subcellularLocation>
        <location evidence="1">Nucleus</location>
    </subcellularLocation>
</comment>
<proteinExistence type="inferred from homology"/>
<feature type="compositionally biased region" description="Basic and acidic residues" evidence="13">
    <location>
        <begin position="446"/>
        <end position="468"/>
    </location>
</feature>
<dbReference type="GO" id="GO:0005634">
    <property type="term" value="C:nucleus"/>
    <property type="evidence" value="ECO:0007669"/>
    <property type="project" value="UniProtKB-SubCell"/>
</dbReference>
<evidence type="ECO:0000256" key="8">
    <source>
        <dbReference type="ARBA" id="ARBA00022786"/>
    </source>
</evidence>
<dbReference type="GO" id="GO:0008270">
    <property type="term" value="F:zinc ion binding"/>
    <property type="evidence" value="ECO:0007669"/>
    <property type="project" value="UniProtKB-KW"/>
</dbReference>
<dbReference type="UniPathway" id="UPA00886"/>
<evidence type="ECO:0000256" key="11">
    <source>
        <dbReference type="ARBA" id="ARBA00023242"/>
    </source>
</evidence>
<comment type="similarity">
    <text evidence="3">Belongs to the NSE2 family.</text>
</comment>
<keyword evidence="11" id="KW-0539">Nucleus</keyword>
<evidence type="ECO:0000256" key="9">
    <source>
        <dbReference type="ARBA" id="ARBA00022833"/>
    </source>
</evidence>
<dbReference type="GeneID" id="39598858"/>
<protein>
    <recommendedName>
        <fullName evidence="4">peptidylprolyl isomerase</fullName>
        <ecNumber evidence="4">5.2.1.8</ecNumber>
    </recommendedName>
</protein>
<dbReference type="GO" id="GO:0000724">
    <property type="term" value="P:double-strand break repair via homologous recombination"/>
    <property type="evidence" value="ECO:0007669"/>
    <property type="project" value="InterPro"/>
</dbReference>
<keyword evidence="10" id="KW-0697">Rotamase</keyword>
<evidence type="ECO:0000256" key="10">
    <source>
        <dbReference type="ARBA" id="ARBA00023110"/>
    </source>
</evidence>
<dbReference type="PROSITE" id="PS51044">
    <property type="entry name" value="ZF_SP_RING"/>
    <property type="match status" value="1"/>
</dbReference>
<dbReference type="AlphaFoldDB" id="A0A443I6X8"/>
<evidence type="ECO:0000256" key="3">
    <source>
        <dbReference type="ARBA" id="ARBA00008212"/>
    </source>
</evidence>
<dbReference type="InterPro" id="IPR013083">
    <property type="entry name" value="Znf_RING/FYVE/PHD"/>
</dbReference>
<dbReference type="Gene3D" id="3.30.40.10">
    <property type="entry name" value="Zinc/RING finger domain, C3HC4 (zinc finger)"/>
    <property type="match status" value="1"/>
</dbReference>
<dbReference type="GO" id="GO:0016567">
    <property type="term" value="P:protein ubiquitination"/>
    <property type="evidence" value="ECO:0007669"/>
    <property type="project" value="InterPro"/>
</dbReference>
<gene>
    <name evidence="15" type="ORF">C8Q69DRAFT_452676</name>
</gene>
<dbReference type="SUPFAM" id="SSF57850">
    <property type="entry name" value="RING/U-box"/>
    <property type="match status" value="1"/>
</dbReference>
<dbReference type="VEuPathDB" id="FungiDB:C8Q69DRAFT_452676"/>
<evidence type="ECO:0000256" key="6">
    <source>
        <dbReference type="ARBA" id="ARBA00022723"/>
    </source>
</evidence>
<dbReference type="STRING" id="264951.A0A443I6X8"/>
<dbReference type="Pfam" id="PF11789">
    <property type="entry name" value="zf-Nse"/>
    <property type="match status" value="1"/>
</dbReference>
<dbReference type="GO" id="GO:0016925">
    <property type="term" value="P:protein sumoylation"/>
    <property type="evidence" value="ECO:0007669"/>
    <property type="project" value="UniProtKB-UniPathway"/>
</dbReference>
<keyword evidence="9" id="KW-0862">Zinc</keyword>
<comment type="caution">
    <text evidence="15">The sequence shown here is derived from an EMBL/GenBank/DDBJ whole genome shotgun (WGS) entry which is preliminary data.</text>
</comment>
<dbReference type="GO" id="GO:0004842">
    <property type="term" value="F:ubiquitin-protein transferase activity"/>
    <property type="evidence" value="ECO:0007669"/>
    <property type="project" value="InterPro"/>
</dbReference>
<evidence type="ECO:0000256" key="2">
    <source>
        <dbReference type="ARBA" id="ARBA00004718"/>
    </source>
</evidence>
<reference evidence="15 16" key="1">
    <citation type="journal article" date="2018" name="Front. Microbiol.">
        <title>Genomic and genetic insights into a cosmopolitan fungus, Paecilomyces variotii (Eurotiales).</title>
        <authorList>
            <person name="Urquhart A.S."/>
            <person name="Mondo S.J."/>
            <person name="Makela M.R."/>
            <person name="Hane J.K."/>
            <person name="Wiebenga A."/>
            <person name="He G."/>
            <person name="Mihaltcheva S."/>
            <person name="Pangilinan J."/>
            <person name="Lipzen A."/>
            <person name="Barry K."/>
            <person name="de Vries R.P."/>
            <person name="Grigoriev I.V."/>
            <person name="Idnurm A."/>
        </authorList>
    </citation>
    <scope>NUCLEOTIDE SEQUENCE [LARGE SCALE GENOMIC DNA]</scope>
    <source>
        <strain evidence="15 16">CBS 101075</strain>
    </source>
</reference>
<feature type="region of interest" description="Disordered" evidence="13">
    <location>
        <begin position="70"/>
        <end position="135"/>
    </location>
</feature>
<dbReference type="InterPro" id="IPR004181">
    <property type="entry name" value="Znf_MIZ"/>
</dbReference>
<dbReference type="PANTHER" id="PTHR21330">
    <property type="entry name" value="E3 SUMO-PROTEIN LIGASE NSE2"/>
    <property type="match status" value="1"/>
</dbReference>
<dbReference type="SMART" id="SM00504">
    <property type="entry name" value="Ubox"/>
    <property type="match status" value="1"/>
</dbReference>
<keyword evidence="6" id="KW-0479">Metal-binding</keyword>
<sequence length="479" mass="54178">MLSATPESSSRRRERHRDSQHAQSSRAPTMPEYQPLSAPLNPKGQHALAALLQSQSFRHLKTHLKHASLKLTDTAGEANDRLTEAQQRFQRRQQQRRREAQAAREGQEDAHEGDGNQEEDDEEAQELAQKEEKVKEITAQLEEKMREVVDAEVKLEGLTNVLGDLAREAEAAEAANAIRTRTRRGGRRRNPDEMDEDDEEDQDYEASPERELGGDDKPPSQQLQQKLAENTEKWEGLSLTQRYSTNNDYVGFYRIVHDAKHPGDDIPPLPHPSTWFSHLEDPSTAARGASSPARRTRRGRNRSASPAGSEDIAIERERISLRCPLTLLTFKDPVTSTKCPHSFERQAIEDMIAHSPTTEAVPSRDGSRPRRVRCVKCPVCSVTLTLQDLRPDPVLLRRVRRAEREAESEDESDEDEAERRRRKGGRKSGFTVASSDVDDDDEMEGDSGRHAARVKTEEAAQIKQERARQSVLPSDTQEY</sequence>
<dbReference type="GO" id="GO:0030915">
    <property type="term" value="C:Smc5-Smc6 complex"/>
    <property type="evidence" value="ECO:0007669"/>
    <property type="project" value="InterPro"/>
</dbReference>
<evidence type="ECO:0000256" key="12">
    <source>
        <dbReference type="PROSITE-ProRule" id="PRU00452"/>
    </source>
</evidence>
<feature type="compositionally biased region" description="Polar residues" evidence="13">
    <location>
        <begin position="219"/>
        <end position="228"/>
    </location>
</feature>
<feature type="compositionally biased region" description="Basic and acidic residues" evidence="13">
    <location>
        <begin position="96"/>
        <end position="114"/>
    </location>
</feature>
<dbReference type="InterPro" id="IPR026846">
    <property type="entry name" value="Nse2(Mms21)"/>
</dbReference>
<comment type="pathway">
    <text evidence="2">Protein modification; protein sumoylation.</text>
</comment>
<dbReference type="InterPro" id="IPR003613">
    <property type="entry name" value="Ubox_domain"/>
</dbReference>
<feature type="compositionally biased region" description="Acidic residues" evidence="13">
    <location>
        <begin position="193"/>
        <end position="206"/>
    </location>
</feature>
<dbReference type="PANTHER" id="PTHR21330:SF1">
    <property type="entry name" value="E3 SUMO-PROTEIN LIGASE NSE2"/>
    <property type="match status" value="1"/>
</dbReference>
<accession>A0A443I6X8</accession>
<keyword evidence="8" id="KW-0833">Ubl conjugation pathway</keyword>
<dbReference type="CDD" id="cd16651">
    <property type="entry name" value="SPL-RING_NSE2"/>
    <property type="match status" value="1"/>
</dbReference>
<feature type="compositionally biased region" description="Acidic residues" evidence="13">
    <location>
        <begin position="115"/>
        <end position="125"/>
    </location>
</feature>
<dbReference type="GO" id="GO:0061665">
    <property type="term" value="F:SUMO ligase activity"/>
    <property type="evidence" value="ECO:0007669"/>
    <property type="project" value="TreeGrafter"/>
</dbReference>